<sequence length="228" mass="26353">MTKKLFIFDWNGTLLFDTLANHAGFNETLKLFGQEPVSHEQYRDTMDFPLVHVYTRNGVAVDDYLSRFQEATDVFFATYRPLAKSCPLREGTVELLEFLADQDFDLMVLSNQNDIDLHDQIAERHITRYFKIISGNQENSVLGYTTTNKLQRLEKILAENDYDLSQSYIIGDSLEEPDIAHRLGLNCISVTWGCFSRHRFEKTTTNHVIDDLAQAQEILQKSYLKEAI</sequence>
<comment type="caution">
    <text evidence="5">The sequence shown here is derived from an EMBL/GenBank/DDBJ whole genome shotgun (WGS) entry which is preliminary data.</text>
</comment>
<dbReference type="InterPro" id="IPR023198">
    <property type="entry name" value="PGP-like_dom2"/>
</dbReference>
<dbReference type="SFLD" id="SFLDG01129">
    <property type="entry name" value="C1.5:_HAD__Beta-PGM__Phosphata"/>
    <property type="match status" value="1"/>
</dbReference>
<dbReference type="Proteomes" id="UP000249739">
    <property type="component" value="Unassembled WGS sequence"/>
</dbReference>
<evidence type="ECO:0000313" key="6">
    <source>
        <dbReference type="Proteomes" id="UP000249739"/>
    </source>
</evidence>
<comment type="catalytic activity">
    <reaction evidence="1">
        <text>2-phosphoglycolate + H2O = glycolate + phosphate</text>
        <dbReference type="Rhea" id="RHEA:14369"/>
        <dbReference type="ChEBI" id="CHEBI:15377"/>
        <dbReference type="ChEBI" id="CHEBI:29805"/>
        <dbReference type="ChEBI" id="CHEBI:43474"/>
        <dbReference type="ChEBI" id="CHEBI:58033"/>
        <dbReference type="EC" id="3.1.3.18"/>
    </reaction>
</comment>
<dbReference type="EMBL" id="QFOT01000090">
    <property type="protein sequence ID" value="PZP55083.1"/>
    <property type="molecule type" value="Genomic_DNA"/>
</dbReference>
<evidence type="ECO:0000256" key="2">
    <source>
        <dbReference type="ARBA" id="ARBA00004818"/>
    </source>
</evidence>
<dbReference type="GO" id="GO:0008967">
    <property type="term" value="F:phosphoglycolate phosphatase activity"/>
    <property type="evidence" value="ECO:0007669"/>
    <property type="project" value="UniProtKB-EC"/>
</dbReference>
<comment type="pathway">
    <text evidence="2">Organic acid metabolism; glycolate biosynthesis; glycolate from 2-phosphoglycolate: step 1/1.</text>
</comment>
<comment type="similarity">
    <text evidence="3">Belongs to the HAD-like hydrolase superfamily. CbbY/CbbZ/Gph/YieH family.</text>
</comment>
<dbReference type="SUPFAM" id="SSF56784">
    <property type="entry name" value="HAD-like"/>
    <property type="match status" value="1"/>
</dbReference>
<dbReference type="GO" id="GO:0005829">
    <property type="term" value="C:cytosol"/>
    <property type="evidence" value="ECO:0007669"/>
    <property type="project" value="TreeGrafter"/>
</dbReference>
<dbReference type="PANTHER" id="PTHR43434:SF1">
    <property type="entry name" value="PHOSPHOGLYCOLATE PHOSPHATASE"/>
    <property type="match status" value="1"/>
</dbReference>
<dbReference type="InterPro" id="IPR023214">
    <property type="entry name" value="HAD_sf"/>
</dbReference>
<reference evidence="5 6" key="1">
    <citation type="submission" date="2017-08" db="EMBL/GenBank/DDBJ databases">
        <title>Infants hospitalized years apart are colonized by the same room-sourced microbial strains.</title>
        <authorList>
            <person name="Brooks B."/>
            <person name="Olm M.R."/>
            <person name="Firek B.A."/>
            <person name="Baker R."/>
            <person name="Thomas B.C."/>
            <person name="Morowitz M.J."/>
            <person name="Banfield J.F."/>
        </authorList>
    </citation>
    <scope>NUCLEOTIDE SEQUENCE [LARGE SCALE GENOMIC DNA]</scope>
    <source>
        <strain evidence="5">S2_006_000_R2_64</strain>
    </source>
</reference>
<dbReference type="Gene3D" id="3.40.50.1000">
    <property type="entry name" value="HAD superfamily/HAD-like"/>
    <property type="match status" value="1"/>
</dbReference>
<dbReference type="AlphaFoldDB" id="A0A2W5FJC5"/>
<dbReference type="Pfam" id="PF13419">
    <property type="entry name" value="HAD_2"/>
    <property type="match status" value="1"/>
</dbReference>
<dbReference type="EC" id="3.1.3.18" evidence="4"/>
<evidence type="ECO:0000256" key="1">
    <source>
        <dbReference type="ARBA" id="ARBA00000830"/>
    </source>
</evidence>
<gene>
    <name evidence="5" type="ORF">DI586_07950</name>
</gene>
<protein>
    <recommendedName>
        <fullName evidence="4">phosphoglycolate phosphatase</fullName>
        <ecNumber evidence="4">3.1.3.18</ecNumber>
    </recommendedName>
</protein>
<dbReference type="InterPro" id="IPR036412">
    <property type="entry name" value="HAD-like_sf"/>
</dbReference>
<evidence type="ECO:0000256" key="4">
    <source>
        <dbReference type="ARBA" id="ARBA00013078"/>
    </source>
</evidence>
<name>A0A2W5FJC5_9BACT</name>
<dbReference type="GO" id="GO:0006281">
    <property type="term" value="P:DNA repair"/>
    <property type="evidence" value="ECO:0007669"/>
    <property type="project" value="TreeGrafter"/>
</dbReference>
<dbReference type="PANTHER" id="PTHR43434">
    <property type="entry name" value="PHOSPHOGLYCOLATE PHOSPHATASE"/>
    <property type="match status" value="1"/>
</dbReference>
<evidence type="ECO:0000313" key="5">
    <source>
        <dbReference type="EMBL" id="PZP55083.1"/>
    </source>
</evidence>
<dbReference type="Gene3D" id="1.10.150.240">
    <property type="entry name" value="Putative phosphatase, domain 2"/>
    <property type="match status" value="1"/>
</dbReference>
<evidence type="ECO:0000256" key="3">
    <source>
        <dbReference type="ARBA" id="ARBA00006171"/>
    </source>
</evidence>
<organism evidence="5 6">
    <name type="scientific">Micavibrio aeruginosavorus</name>
    <dbReference type="NCBI Taxonomy" id="349221"/>
    <lineage>
        <taxon>Bacteria</taxon>
        <taxon>Pseudomonadati</taxon>
        <taxon>Bdellovibrionota</taxon>
        <taxon>Bdellovibrionia</taxon>
        <taxon>Bdellovibrionales</taxon>
        <taxon>Pseudobdellovibrionaceae</taxon>
        <taxon>Micavibrio</taxon>
    </lineage>
</organism>
<proteinExistence type="inferred from homology"/>
<accession>A0A2W5FJC5</accession>
<dbReference type="InterPro" id="IPR041492">
    <property type="entry name" value="HAD_2"/>
</dbReference>
<dbReference type="InterPro" id="IPR050155">
    <property type="entry name" value="HAD-like_hydrolase_sf"/>
</dbReference>
<dbReference type="SFLD" id="SFLDS00003">
    <property type="entry name" value="Haloacid_Dehalogenase"/>
    <property type="match status" value="1"/>
</dbReference>